<sequence>MTRTPFALLAGFGLVAIACTETSMPEAPEGARLFAENCVQCHGTSGKGDGPWAASLDPAPSDLTQLSQDGSFPRARVLSVIDGYDRTGLPGQEMPEFGLLLEGDTIPLDVGDGVLTPTPRPLAALLAYLESIQE</sequence>
<dbReference type="GO" id="GO:0009055">
    <property type="term" value="F:electron transfer activity"/>
    <property type="evidence" value="ECO:0007669"/>
    <property type="project" value="InterPro"/>
</dbReference>
<dbReference type="AlphaFoldDB" id="A0A6I6IMG0"/>
<evidence type="ECO:0000256" key="4">
    <source>
        <dbReference type="PROSITE-ProRule" id="PRU00433"/>
    </source>
</evidence>
<dbReference type="Gene3D" id="1.10.760.10">
    <property type="entry name" value="Cytochrome c-like domain"/>
    <property type="match status" value="1"/>
</dbReference>
<protein>
    <submittedName>
        <fullName evidence="6">Cytochrome c</fullName>
    </submittedName>
</protein>
<evidence type="ECO:0000313" key="6">
    <source>
        <dbReference type="EMBL" id="QGX96973.1"/>
    </source>
</evidence>
<dbReference type="RefSeq" id="WP_157705477.1">
    <property type="nucleotide sequence ID" value="NZ_CP034348.1"/>
</dbReference>
<dbReference type="GO" id="GO:0046872">
    <property type="term" value="F:metal ion binding"/>
    <property type="evidence" value="ECO:0007669"/>
    <property type="project" value="UniProtKB-KW"/>
</dbReference>
<name>A0A6I6IMG0_9RHOB</name>
<evidence type="ECO:0000259" key="5">
    <source>
        <dbReference type="PROSITE" id="PS51007"/>
    </source>
</evidence>
<dbReference type="Pfam" id="PF00034">
    <property type="entry name" value="Cytochrom_C"/>
    <property type="match status" value="1"/>
</dbReference>
<evidence type="ECO:0000256" key="2">
    <source>
        <dbReference type="ARBA" id="ARBA00022723"/>
    </source>
</evidence>
<proteinExistence type="predicted"/>
<gene>
    <name evidence="6" type="ORF">EI983_01265</name>
</gene>
<keyword evidence="1 4" id="KW-0349">Heme</keyword>
<dbReference type="PROSITE" id="PS51007">
    <property type="entry name" value="CYTC"/>
    <property type="match status" value="1"/>
</dbReference>
<dbReference type="PROSITE" id="PS51257">
    <property type="entry name" value="PROKAR_LIPOPROTEIN"/>
    <property type="match status" value="1"/>
</dbReference>
<evidence type="ECO:0000313" key="7">
    <source>
        <dbReference type="Proteomes" id="UP000428330"/>
    </source>
</evidence>
<dbReference type="KEGG" id="rom:EI983_01265"/>
<dbReference type="OrthoDB" id="5514238at2"/>
<organism evidence="6 7">
    <name type="scientific">Roseovarius faecimaris</name>
    <dbReference type="NCBI Taxonomy" id="2494550"/>
    <lineage>
        <taxon>Bacteria</taxon>
        <taxon>Pseudomonadati</taxon>
        <taxon>Pseudomonadota</taxon>
        <taxon>Alphaproteobacteria</taxon>
        <taxon>Rhodobacterales</taxon>
        <taxon>Roseobacteraceae</taxon>
        <taxon>Roseovarius</taxon>
    </lineage>
</organism>
<keyword evidence="2 4" id="KW-0479">Metal-binding</keyword>
<keyword evidence="3 4" id="KW-0408">Iron</keyword>
<dbReference type="Proteomes" id="UP000428330">
    <property type="component" value="Chromosome"/>
</dbReference>
<evidence type="ECO:0000256" key="3">
    <source>
        <dbReference type="ARBA" id="ARBA00023004"/>
    </source>
</evidence>
<dbReference type="SUPFAM" id="SSF46626">
    <property type="entry name" value="Cytochrome c"/>
    <property type="match status" value="1"/>
</dbReference>
<dbReference type="EMBL" id="CP034348">
    <property type="protein sequence ID" value="QGX96973.1"/>
    <property type="molecule type" value="Genomic_DNA"/>
</dbReference>
<keyword evidence="7" id="KW-1185">Reference proteome</keyword>
<feature type="domain" description="Cytochrome c" evidence="5">
    <location>
        <begin position="25"/>
        <end position="133"/>
    </location>
</feature>
<dbReference type="InterPro" id="IPR009056">
    <property type="entry name" value="Cyt_c-like_dom"/>
</dbReference>
<reference evidence="7" key="1">
    <citation type="submission" date="2018-12" db="EMBL/GenBank/DDBJ databases">
        <title>Complete genome sequence of Roseovarius sp. MME-070.</title>
        <authorList>
            <person name="Nam Y.-D."/>
            <person name="Kang J."/>
            <person name="Chung W.-H."/>
            <person name="Park Y.S."/>
        </authorList>
    </citation>
    <scope>NUCLEOTIDE SEQUENCE [LARGE SCALE GENOMIC DNA]</scope>
    <source>
        <strain evidence="7">MME-070</strain>
    </source>
</reference>
<dbReference type="GO" id="GO:0020037">
    <property type="term" value="F:heme binding"/>
    <property type="evidence" value="ECO:0007669"/>
    <property type="project" value="InterPro"/>
</dbReference>
<accession>A0A6I6IMG0</accession>
<evidence type="ECO:0000256" key="1">
    <source>
        <dbReference type="ARBA" id="ARBA00022617"/>
    </source>
</evidence>
<dbReference type="InterPro" id="IPR036909">
    <property type="entry name" value="Cyt_c-like_dom_sf"/>
</dbReference>